<dbReference type="OMA" id="YKFMPGR"/>
<evidence type="ECO:0000256" key="6">
    <source>
        <dbReference type="ARBA" id="ARBA00022737"/>
    </source>
</evidence>
<dbReference type="FunFam" id="1.10.510.10:FF:000448">
    <property type="entry name" value="Putative LRR receptor-like serine/threonine-protein kinase"/>
    <property type="match status" value="1"/>
</dbReference>
<dbReference type="GO" id="GO:0038023">
    <property type="term" value="F:signaling receptor activity"/>
    <property type="evidence" value="ECO:0000318"/>
    <property type="project" value="GO_Central"/>
</dbReference>
<dbReference type="InterPro" id="IPR011009">
    <property type="entry name" value="Kinase-like_dom_sf"/>
</dbReference>
<keyword evidence="4 10" id="KW-0812">Transmembrane</keyword>
<comment type="subcellular location">
    <subcellularLocation>
        <location evidence="1">Cell membrane</location>
    </subcellularLocation>
</comment>
<dbReference type="GeneID" id="112283146"/>
<dbReference type="GO" id="GO:0005886">
    <property type="term" value="C:plasma membrane"/>
    <property type="evidence" value="ECO:0000318"/>
    <property type="project" value="GO_Central"/>
</dbReference>
<evidence type="ECO:0000256" key="4">
    <source>
        <dbReference type="ARBA" id="ARBA00022692"/>
    </source>
</evidence>
<dbReference type="FunFam" id="3.30.200.20:FF:000433">
    <property type="entry name" value="Predicted protein"/>
    <property type="match status" value="1"/>
</dbReference>
<dbReference type="PANTHER" id="PTHR48054:SF47">
    <property type="entry name" value="OS06G0179800 PROTEIN"/>
    <property type="match status" value="1"/>
</dbReference>
<dbReference type="EnsemblPlants" id="Pp3c6_19730V3.2">
    <property type="protein sequence ID" value="Pp3c6_19730V3.2"/>
    <property type="gene ID" value="Pp3c6_19730"/>
</dbReference>
<evidence type="ECO:0000313" key="14">
    <source>
        <dbReference type="EnsemblPlants" id="Pp3c6_19730V3.1"/>
    </source>
</evidence>
<dbReference type="Pfam" id="PF07714">
    <property type="entry name" value="PK_Tyr_Ser-Thr"/>
    <property type="match status" value="1"/>
</dbReference>
<proteinExistence type="predicted"/>
<dbReference type="Gramene" id="Pp3c6_19730V3.2">
    <property type="protein sequence ID" value="Pp3c6_19730V3.2"/>
    <property type="gene ID" value="Pp3c6_19730"/>
</dbReference>
<dbReference type="Gene3D" id="3.80.10.10">
    <property type="entry name" value="Ribonuclease Inhibitor"/>
    <property type="match status" value="2"/>
</dbReference>
<dbReference type="SUPFAM" id="SSF52058">
    <property type="entry name" value="L domain-like"/>
    <property type="match status" value="1"/>
</dbReference>
<feature type="signal peptide" evidence="11">
    <location>
        <begin position="1"/>
        <end position="34"/>
    </location>
</feature>
<dbReference type="RefSeq" id="XP_024377274.1">
    <property type="nucleotide sequence ID" value="XM_024521506.2"/>
</dbReference>
<dbReference type="InterPro" id="IPR001611">
    <property type="entry name" value="Leu-rich_rpt"/>
</dbReference>
<feature type="domain" description="Protein kinase" evidence="12">
    <location>
        <begin position="531"/>
        <end position="817"/>
    </location>
</feature>
<evidence type="ECO:0000256" key="2">
    <source>
        <dbReference type="ARBA" id="ARBA00022475"/>
    </source>
</evidence>
<keyword evidence="9" id="KW-0325">Glycoprotein</keyword>
<dbReference type="Gene3D" id="3.30.200.20">
    <property type="entry name" value="Phosphorylase Kinase, domain 1"/>
    <property type="match status" value="1"/>
</dbReference>
<dbReference type="PROSITE" id="PS50011">
    <property type="entry name" value="PROTEIN_KINASE_DOM"/>
    <property type="match status" value="1"/>
</dbReference>
<dbReference type="GO" id="GO:0005524">
    <property type="term" value="F:ATP binding"/>
    <property type="evidence" value="ECO:0007669"/>
    <property type="project" value="InterPro"/>
</dbReference>
<dbReference type="FunFam" id="3.80.10.10:FF:000299">
    <property type="entry name" value="Piriformospora indica-insensitive protein 2"/>
    <property type="match status" value="1"/>
</dbReference>
<dbReference type="EnsemblPlants" id="Pp3c6_19730V3.1">
    <property type="protein sequence ID" value="Pp3c6_19730V3.1"/>
    <property type="gene ID" value="Pp3c6_19730"/>
</dbReference>
<dbReference type="Pfam" id="PF13855">
    <property type="entry name" value="LRR_8"/>
    <property type="match status" value="1"/>
</dbReference>
<dbReference type="FunFam" id="3.80.10.10:FF:000041">
    <property type="entry name" value="LRR receptor-like serine/threonine-protein kinase ERECTA"/>
    <property type="match status" value="1"/>
</dbReference>
<protein>
    <recommendedName>
        <fullName evidence="12">Protein kinase domain-containing protein</fullName>
    </recommendedName>
</protein>
<keyword evidence="2" id="KW-1003">Cell membrane</keyword>
<dbReference type="InterPro" id="IPR001245">
    <property type="entry name" value="Ser-Thr/Tyr_kinase_cat_dom"/>
</dbReference>
<keyword evidence="8 10" id="KW-0472">Membrane</keyword>
<dbReference type="InterPro" id="IPR032675">
    <property type="entry name" value="LRR_dom_sf"/>
</dbReference>
<evidence type="ECO:0000256" key="7">
    <source>
        <dbReference type="ARBA" id="ARBA00022989"/>
    </source>
</evidence>
<evidence type="ECO:0000313" key="13">
    <source>
        <dbReference type="EMBL" id="PNR52831.1"/>
    </source>
</evidence>
<dbReference type="PaxDb" id="3218-PP1S14_234V6.1"/>
<evidence type="ECO:0000313" key="15">
    <source>
        <dbReference type="Proteomes" id="UP000006727"/>
    </source>
</evidence>
<keyword evidence="6" id="KW-0677">Repeat</keyword>
<evidence type="ECO:0000256" key="8">
    <source>
        <dbReference type="ARBA" id="ARBA00023136"/>
    </source>
</evidence>
<dbReference type="InterPro" id="IPR000719">
    <property type="entry name" value="Prot_kinase_dom"/>
</dbReference>
<evidence type="ECO:0000256" key="11">
    <source>
        <dbReference type="SAM" id="SignalP"/>
    </source>
</evidence>
<dbReference type="EMBL" id="ABEU02000006">
    <property type="protein sequence ID" value="PNR52831.1"/>
    <property type="molecule type" value="Genomic_DNA"/>
</dbReference>
<keyword evidence="3" id="KW-0433">Leucine-rich repeat</keyword>
<feature type="transmembrane region" description="Helical" evidence="10">
    <location>
        <begin position="470"/>
        <end position="491"/>
    </location>
</feature>
<dbReference type="SUPFAM" id="SSF56112">
    <property type="entry name" value="Protein kinase-like (PK-like)"/>
    <property type="match status" value="1"/>
</dbReference>
<dbReference type="Gene3D" id="1.10.510.10">
    <property type="entry name" value="Transferase(Phosphotransferase) domain 1"/>
    <property type="match status" value="1"/>
</dbReference>
<keyword evidence="15" id="KW-1185">Reference proteome</keyword>
<feature type="chain" id="PRO_5044576428" description="Protein kinase domain-containing protein" evidence="11">
    <location>
        <begin position="35"/>
        <end position="924"/>
    </location>
</feature>
<name>A0A2K1KGC9_PHYPA</name>
<dbReference type="OrthoDB" id="676979at2759"/>
<reference evidence="14" key="3">
    <citation type="submission" date="2020-12" db="UniProtKB">
        <authorList>
            <consortium name="EnsemblPlants"/>
        </authorList>
    </citation>
    <scope>IDENTIFICATION</scope>
</reference>
<evidence type="ECO:0000256" key="9">
    <source>
        <dbReference type="ARBA" id="ARBA00023180"/>
    </source>
</evidence>
<evidence type="ECO:0000256" key="10">
    <source>
        <dbReference type="SAM" id="Phobius"/>
    </source>
</evidence>
<evidence type="ECO:0000256" key="5">
    <source>
        <dbReference type="ARBA" id="ARBA00022729"/>
    </source>
</evidence>
<dbReference type="GO" id="GO:0009755">
    <property type="term" value="P:hormone-mediated signaling pathway"/>
    <property type="evidence" value="ECO:0000318"/>
    <property type="project" value="GO_Central"/>
</dbReference>
<dbReference type="Proteomes" id="UP000006727">
    <property type="component" value="Chromosome 6"/>
</dbReference>
<reference evidence="13 15" key="2">
    <citation type="journal article" date="2018" name="Plant J.">
        <title>The Physcomitrella patens chromosome-scale assembly reveals moss genome structure and evolution.</title>
        <authorList>
            <person name="Lang D."/>
            <person name="Ullrich K.K."/>
            <person name="Murat F."/>
            <person name="Fuchs J."/>
            <person name="Jenkins J."/>
            <person name="Haas F.B."/>
            <person name="Piednoel M."/>
            <person name="Gundlach H."/>
            <person name="Van Bel M."/>
            <person name="Meyberg R."/>
            <person name="Vives C."/>
            <person name="Morata J."/>
            <person name="Symeonidi A."/>
            <person name="Hiss M."/>
            <person name="Muchero W."/>
            <person name="Kamisugi Y."/>
            <person name="Saleh O."/>
            <person name="Blanc G."/>
            <person name="Decker E.L."/>
            <person name="van Gessel N."/>
            <person name="Grimwood J."/>
            <person name="Hayes R.D."/>
            <person name="Graham S.W."/>
            <person name="Gunter L.E."/>
            <person name="McDaniel S.F."/>
            <person name="Hoernstein S.N.W."/>
            <person name="Larsson A."/>
            <person name="Li F.W."/>
            <person name="Perroud P.F."/>
            <person name="Phillips J."/>
            <person name="Ranjan P."/>
            <person name="Rokshar D.S."/>
            <person name="Rothfels C.J."/>
            <person name="Schneider L."/>
            <person name="Shu S."/>
            <person name="Stevenson D.W."/>
            <person name="Thummler F."/>
            <person name="Tillich M."/>
            <person name="Villarreal Aguilar J.C."/>
            <person name="Widiez T."/>
            <person name="Wong G.K."/>
            <person name="Wymore A."/>
            <person name="Zhang Y."/>
            <person name="Zimmer A.D."/>
            <person name="Quatrano R.S."/>
            <person name="Mayer K.F.X."/>
            <person name="Goodstein D."/>
            <person name="Casacuberta J.M."/>
            <person name="Vandepoele K."/>
            <person name="Reski R."/>
            <person name="Cuming A.C."/>
            <person name="Tuskan G.A."/>
            <person name="Maumus F."/>
            <person name="Salse J."/>
            <person name="Schmutz J."/>
            <person name="Rensing S.A."/>
        </authorList>
    </citation>
    <scope>NUCLEOTIDE SEQUENCE [LARGE SCALE GENOMIC DNA]</scope>
    <source>
        <strain evidence="14 15">cv. Gransden 2004</strain>
    </source>
</reference>
<dbReference type="AlphaFoldDB" id="A0A2K1KGC9"/>
<dbReference type="Gramene" id="Pp3c6_19730V3.1">
    <property type="protein sequence ID" value="Pp3c6_19730V3.1"/>
    <property type="gene ID" value="Pp3c6_19730"/>
</dbReference>
<dbReference type="PANTHER" id="PTHR48054">
    <property type="entry name" value="RECEPTOR KINASE-LIKE PROTEIN XA21"/>
    <property type="match status" value="1"/>
</dbReference>
<organism evidence="13">
    <name type="scientific">Physcomitrium patens</name>
    <name type="common">Spreading-leaved earth moss</name>
    <name type="synonym">Physcomitrella patens</name>
    <dbReference type="NCBI Taxonomy" id="3218"/>
    <lineage>
        <taxon>Eukaryota</taxon>
        <taxon>Viridiplantae</taxon>
        <taxon>Streptophyta</taxon>
        <taxon>Embryophyta</taxon>
        <taxon>Bryophyta</taxon>
        <taxon>Bryophytina</taxon>
        <taxon>Bryopsida</taxon>
        <taxon>Funariidae</taxon>
        <taxon>Funariales</taxon>
        <taxon>Funariaceae</taxon>
        <taxon>Physcomitrium</taxon>
    </lineage>
</organism>
<dbReference type="GO" id="GO:0004672">
    <property type="term" value="F:protein kinase activity"/>
    <property type="evidence" value="ECO:0007669"/>
    <property type="project" value="InterPro"/>
</dbReference>
<keyword evidence="7 10" id="KW-1133">Transmembrane helix</keyword>
<sequence length="924" mass="101258">MGLRVWAVWASRPIALHCILIAAVLYCASVDAVAEGPTTLSVSENVAMLTLREQLRVEDSAWQPQEDPCWYWRGVQCVNGHVDSILLTGLPRYSPKSKPPVLQDVWALQQLQMLRVFNASQVTFEGGIPEWFSNLTSLESLDLSECSLSGPLPLNFGILVRLGSLTLAQNSLSGPLPQSFGNLINLSFLNLSSNAFSGPIPFLSSAYLSTIDLSSNQLTGGISPLLFNLPSLQFLNLAGNMLNMGVPVELGNLAALSYLDLSRNDIQGPLPPELGRLSNLTVIRLSYNKFSGSLPAEITGIKELSVMELDHNVFTGDIPSTMNLLQNLVVLDISSNLFKGLYSRGLFTMPMLNTLNISDNMFYGPLPQEVASQHSLAVLDISGNYFNGTVPTGFLPSAVTRTNCLAQVEKQRRLFACTKFYAPMGVHFSFNATPPIDDSYATPPPPSLVASPLETPGLPHDHSGNRLTPLLAGVFGGMGLIVFVGLMVFCLHRCQMRRCRDGAMGSLRGSSAGGRGQTFTYSQLSSATNRFSLSNLICVGHSGELYKGEISGTAIVVKKVDLRKVKQSLYLSELEIFDKVSHCRLASLLGTCLDREEEKFLVYKYYPNNDLATSLHRRSNHGHCEDMLLSLDWITRLKIAIGVADGLSYLHSECCPPIIHRDVRASSILLDDKYEVRIGSLSDSRTQDSESHSSILSRMFGFSSSSYDPADPSHGIASSAYDVYCFGKVLLELVSGKIGISGSTNNQWLEWALPLINVNDKEGLPKLVDPSLIVDEDLMEEVWAMAIIAKACLNSKPSKRPSMKHVLKALENPHKVVREENFGESLAVRSSSHNSWNDVLFGSFRQHTSVSGYFRSSNPGPRSRTPIIDTTDNYPVPVARQSVLGPSSSQNSREMYAMQHMRCGSSDIVPEPIMEVAFESEQGR</sequence>
<dbReference type="STRING" id="3218.A0A2K1KGC9"/>
<evidence type="ECO:0000256" key="1">
    <source>
        <dbReference type="ARBA" id="ARBA00004236"/>
    </source>
</evidence>
<reference evidence="13 15" key="1">
    <citation type="journal article" date="2008" name="Science">
        <title>The Physcomitrella genome reveals evolutionary insights into the conquest of land by plants.</title>
        <authorList>
            <person name="Rensing S."/>
            <person name="Lang D."/>
            <person name="Zimmer A."/>
            <person name="Terry A."/>
            <person name="Salamov A."/>
            <person name="Shapiro H."/>
            <person name="Nishiyama T."/>
            <person name="Perroud P.-F."/>
            <person name="Lindquist E."/>
            <person name="Kamisugi Y."/>
            <person name="Tanahashi T."/>
            <person name="Sakakibara K."/>
            <person name="Fujita T."/>
            <person name="Oishi K."/>
            <person name="Shin-I T."/>
            <person name="Kuroki Y."/>
            <person name="Toyoda A."/>
            <person name="Suzuki Y."/>
            <person name="Hashimoto A."/>
            <person name="Yamaguchi K."/>
            <person name="Sugano A."/>
            <person name="Kohara Y."/>
            <person name="Fujiyama A."/>
            <person name="Anterola A."/>
            <person name="Aoki S."/>
            <person name="Ashton N."/>
            <person name="Barbazuk W.B."/>
            <person name="Barker E."/>
            <person name="Bennetzen J."/>
            <person name="Bezanilla M."/>
            <person name="Blankenship R."/>
            <person name="Cho S.H."/>
            <person name="Dutcher S."/>
            <person name="Estelle M."/>
            <person name="Fawcett J.A."/>
            <person name="Gundlach H."/>
            <person name="Hanada K."/>
            <person name="Heyl A."/>
            <person name="Hicks K.A."/>
            <person name="Hugh J."/>
            <person name="Lohr M."/>
            <person name="Mayer K."/>
            <person name="Melkozernov A."/>
            <person name="Murata T."/>
            <person name="Nelson D."/>
            <person name="Pils B."/>
            <person name="Prigge M."/>
            <person name="Reiss B."/>
            <person name="Renner T."/>
            <person name="Rombauts S."/>
            <person name="Rushton P."/>
            <person name="Sanderfoot A."/>
            <person name="Schween G."/>
            <person name="Shiu S.-H."/>
            <person name="Stueber K."/>
            <person name="Theodoulou F.L."/>
            <person name="Tu H."/>
            <person name="Van de Peer Y."/>
            <person name="Verrier P.J."/>
            <person name="Waters E."/>
            <person name="Wood A."/>
            <person name="Yang L."/>
            <person name="Cove D."/>
            <person name="Cuming A."/>
            <person name="Hasebe M."/>
            <person name="Lucas S."/>
            <person name="Mishler D.B."/>
            <person name="Reski R."/>
            <person name="Grigoriev I."/>
            <person name="Quatrano R.S."/>
            <person name="Boore J.L."/>
        </authorList>
    </citation>
    <scope>NUCLEOTIDE SEQUENCE [LARGE SCALE GENOMIC DNA]</scope>
    <source>
        <strain evidence="14 15">cv. Gransden 2004</strain>
    </source>
</reference>
<gene>
    <name evidence="14" type="primary">LOC112283146</name>
    <name evidence="13" type="ORF">PHYPA_009206</name>
</gene>
<evidence type="ECO:0000256" key="3">
    <source>
        <dbReference type="ARBA" id="ARBA00022614"/>
    </source>
</evidence>
<evidence type="ECO:0000259" key="12">
    <source>
        <dbReference type="PROSITE" id="PS50011"/>
    </source>
</evidence>
<accession>A0A2K1KGC9</accession>
<dbReference type="Pfam" id="PF00560">
    <property type="entry name" value="LRR_1"/>
    <property type="match status" value="2"/>
</dbReference>
<dbReference type="InterPro" id="IPR052592">
    <property type="entry name" value="LRR-RLK"/>
</dbReference>
<keyword evidence="5 11" id="KW-0732">Signal</keyword>